<evidence type="ECO:0000256" key="5">
    <source>
        <dbReference type="ARBA" id="ARBA00023163"/>
    </source>
</evidence>
<feature type="domain" description="Transcription elongation factor GreA/GreB N-terminal" evidence="11">
    <location>
        <begin position="8"/>
        <end position="77"/>
    </location>
</feature>
<keyword evidence="4 8" id="KW-0238">DNA-binding</keyword>
<evidence type="ECO:0000256" key="3">
    <source>
        <dbReference type="ARBA" id="ARBA00023015"/>
    </source>
</evidence>
<accession>A0A0R2H0T2</accession>
<dbReference type="GO" id="GO:0006354">
    <property type="term" value="P:DNA-templated transcription elongation"/>
    <property type="evidence" value="ECO:0007669"/>
    <property type="project" value="TreeGrafter"/>
</dbReference>
<dbReference type="Pfam" id="PF01272">
    <property type="entry name" value="GreA_GreB"/>
    <property type="match status" value="1"/>
</dbReference>
<evidence type="ECO:0000256" key="1">
    <source>
        <dbReference type="ARBA" id="ARBA00008213"/>
    </source>
</evidence>
<keyword evidence="12" id="KW-0251">Elongation factor</keyword>
<comment type="function">
    <text evidence="6 8 9">Necessary for efficient RNA polymerase transcription elongation past template-encoded arresting sites. The arresting sites in DNA have the property of trapping a certain fraction of elongating RNA polymerases that pass through, resulting in locked ternary complexes. Cleavage of the nascent transcript by cleavage factors such as GreA or GreB allows the resumption of elongation from the new 3'terminus. GreA releases sequences of 2 to 3 nucleotides.</text>
</comment>
<dbReference type="NCBIfam" id="NF001263">
    <property type="entry name" value="PRK00226.1-4"/>
    <property type="match status" value="1"/>
</dbReference>
<keyword evidence="12" id="KW-0648">Protein biosynthesis</keyword>
<dbReference type="InterPro" id="IPR022691">
    <property type="entry name" value="Tscrpt_elong_fac_GreA/B_N"/>
</dbReference>
<dbReference type="Pfam" id="PF03449">
    <property type="entry name" value="GreA_GreB_N"/>
    <property type="match status" value="1"/>
</dbReference>
<dbReference type="PATRIC" id="fig|1629.5.peg.829"/>
<dbReference type="GO" id="GO:0003677">
    <property type="term" value="F:DNA binding"/>
    <property type="evidence" value="ECO:0007669"/>
    <property type="project" value="UniProtKB-UniRule"/>
</dbReference>
<dbReference type="Gene3D" id="3.10.50.30">
    <property type="entry name" value="Transcription elongation factor, GreA/GreB, C-terminal domain"/>
    <property type="match status" value="1"/>
</dbReference>
<dbReference type="InterPro" id="IPR001437">
    <property type="entry name" value="Tscrpt_elong_fac_GreA/B_C"/>
</dbReference>
<keyword evidence="13" id="KW-1185">Reference proteome</keyword>
<dbReference type="SUPFAM" id="SSF54534">
    <property type="entry name" value="FKBP-like"/>
    <property type="match status" value="1"/>
</dbReference>
<gene>
    <name evidence="8" type="primary">greA</name>
    <name evidence="12" type="ORF">IV50_GL000822</name>
</gene>
<dbReference type="AlphaFoldDB" id="A0A0R2H0T2"/>
<dbReference type="NCBIfam" id="TIGR01462">
    <property type="entry name" value="greA"/>
    <property type="match status" value="1"/>
</dbReference>
<feature type="domain" description="Transcription elongation factor GreA/GreB C-terminal" evidence="10">
    <location>
        <begin position="84"/>
        <end position="159"/>
    </location>
</feature>
<evidence type="ECO:0000313" key="13">
    <source>
        <dbReference type="Proteomes" id="UP000051992"/>
    </source>
</evidence>
<name>A0A0R2H0T2_WEIVI</name>
<comment type="caution">
    <text evidence="12">The sequence shown here is derived from an EMBL/GenBank/DDBJ whole genome shotgun (WGS) entry which is preliminary data.</text>
</comment>
<evidence type="ECO:0000259" key="11">
    <source>
        <dbReference type="Pfam" id="PF03449"/>
    </source>
</evidence>
<dbReference type="InterPro" id="IPR018151">
    <property type="entry name" value="TF_GreA/GreB_CS"/>
</dbReference>
<proteinExistence type="inferred from homology"/>
<evidence type="ECO:0000259" key="10">
    <source>
        <dbReference type="Pfam" id="PF01272"/>
    </source>
</evidence>
<dbReference type="PIRSF" id="PIRSF006092">
    <property type="entry name" value="GreA_GreB"/>
    <property type="match status" value="1"/>
</dbReference>
<evidence type="ECO:0000256" key="8">
    <source>
        <dbReference type="HAMAP-Rule" id="MF_00105"/>
    </source>
</evidence>
<dbReference type="InterPro" id="IPR028624">
    <property type="entry name" value="Tscrpt_elong_fac_GreA/B"/>
</dbReference>
<dbReference type="Proteomes" id="UP000051992">
    <property type="component" value="Unassembled WGS sequence"/>
</dbReference>
<dbReference type="EMBL" id="JQBM01000002">
    <property type="protein sequence ID" value="KRN46544.1"/>
    <property type="molecule type" value="Genomic_DNA"/>
</dbReference>
<evidence type="ECO:0000313" key="12">
    <source>
        <dbReference type="EMBL" id="KRN46544.1"/>
    </source>
</evidence>
<dbReference type="FunFam" id="1.10.287.180:FF:000001">
    <property type="entry name" value="Transcription elongation factor GreA"/>
    <property type="match status" value="1"/>
</dbReference>
<dbReference type="FunFam" id="3.10.50.30:FF:000001">
    <property type="entry name" value="Transcription elongation factor GreA"/>
    <property type="match status" value="1"/>
</dbReference>
<dbReference type="PANTHER" id="PTHR30437">
    <property type="entry name" value="TRANSCRIPTION ELONGATION FACTOR GREA"/>
    <property type="match status" value="1"/>
</dbReference>
<dbReference type="Gene3D" id="1.10.287.180">
    <property type="entry name" value="Transcription elongation factor, GreA/GreB, N-terminal domain"/>
    <property type="match status" value="1"/>
</dbReference>
<evidence type="ECO:0000256" key="4">
    <source>
        <dbReference type="ARBA" id="ARBA00023125"/>
    </source>
</evidence>
<dbReference type="GO" id="GO:0003746">
    <property type="term" value="F:translation elongation factor activity"/>
    <property type="evidence" value="ECO:0007669"/>
    <property type="project" value="UniProtKB-KW"/>
</dbReference>
<dbReference type="RefSeq" id="WP_057745462.1">
    <property type="nucleotide sequence ID" value="NZ_BJLU01000002.1"/>
</dbReference>
<comment type="similarity">
    <text evidence="1 8 9">Belongs to the GreA/GreB family.</text>
</comment>
<dbReference type="InterPro" id="IPR006359">
    <property type="entry name" value="Tscrpt_elong_fac_GreA"/>
</dbReference>
<dbReference type="InterPro" id="IPR036805">
    <property type="entry name" value="Tscrpt_elong_fac_GreA/B_N_sf"/>
</dbReference>
<keyword evidence="3 8" id="KW-0805">Transcription regulation</keyword>
<dbReference type="OrthoDB" id="9808774at2"/>
<dbReference type="SUPFAM" id="SSF46557">
    <property type="entry name" value="GreA transcript cleavage protein, N-terminal domain"/>
    <property type="match status" value="1"/>
</dbReference>
<evidence type="ECO:0000256" key="6">
    <source>
        <dbReference type="ARBA" id="ARBA00024916"/>
    </source>
</evidence>
<evidence type="ECO:0000256" key="2">
    <source>
        <dbReference type="ARBA" id="ARBA00013729"/>
    </source>
</evidence>
<evidence type="ECO:0000256" key="9">
    <source>
        <dbReference type="RuleBase" id="RU000556"/>
    </source>
</evidence>
<sequence length="163" mass="18015">MAEEKQYPMTEEGKRKLEEELNTLVTETRAEITQRIQTARGFGDLSENSEYQSAKDEQAFTEGRINTVRNMLDNAVIIDSSDVSDDEVAPGKTLTFQELPDEEPETYSIVGGAESDPFAGKISNDSPIAQALIGHRVDDIVEVPLPNNATMEVKILSVKPLED</sequence>
<dbReference type="InterPro" id="IPR036953">
    <property type="entry name" value="GreA/GreB_C_sf"/>
</dbReference>
<protein>
    <recommendedName>
        <fullName evidence="2 8">Transcription elongation factor GreA</fullName>
    </recommendedName>
    <alternativeName>
        <fullName evidence="7 8">Transcript cleavage factor GreA</fullName>
    </alternativeName>
</protein>
<dbReference type="PANTHER" id="PTHR30437:SF4">
    <property type="entry name" value="TRANSCRIPTION ELONGATION FACTOR GREA"/>
    <property type="match status" value="1"/>
</dbReference>
<dbReference type="InterPro" id="IPR023459">
    <property type="entry name" value="Tscrpt_elong_fac_GreA/B_fam"/>
</dbReference>
<dbReference type="GeneID" id="86898739"/>
<organism evidence="12 13">
    <name type="scientific">Weissella viridescens</name>
    <name type="common">Lactobacillus viridescens</name>
    <dbReference type="NCBI Taxonomy" id="1629"/>
    <lineage>
        <taxon>Bacteria</taxon>
        <taxon>Bacillati</taxon>
        <taxon>Bacillota</taxon>
        <taxon>Bacilli</taxon>
        <taxon>Lactobacillales</taxon>
        <taxon>Lactobacillaceae</taxon>
        <taxon>Weissella</taxon>
    </lineage>
</organism>
<keyword evidence="5 8" id="KW-0804">Transcription</keyword>
<dbReference type="GO" id="GO:0032784">
    <property type="term" value="P:regulation of DNA-templated transcription elongation"/>
    <property type="evidence" value="ECO:0007669"/>
    <property type="project" value="UniProtKB-UniRule"/>
</dbReference>
<dbReference type="HAMAP" id="MF_00105">
    <property type="entry name" value="GreA_GreB"/>
    <property type="match status" value="1"/>
</dbReference>
<dbReference type="GO" id="GO:0070063">
    <property type="term" value="F:RNA polymerase binding"/>
    <property type="evidence" value="ECO:0007669"/>
    <property type="project" value="InterPro"/>
</dbReference>
<evidence type="ECO:0000256" key="7">
    <source>
        <dbReference type="ARBA" id="ARBA00030776"/>
    </source>
</evidence>
<dbReference type="PROSITE" id="PS00829">
    <property type="entry name" value="GREAB_1"/>
    <property type="match status" value="1"/>
</dbReference>
<dbReference type="PROSITE" id="PS00830">
    <property type="entry name" value="GREAB_2"/>
    <property type="match status" value="1"/>
</dbReference>
<reference evidence="12 13" key="1">
    <citation type="journal article" date="2015" name="Genome Announc.">
        <title>Expanding the biotechnology potential of lactobacilli through comparative genomics of 213 strains and associated genera.</title>
        <authorList>
            <person name="Sun Z."/>
            <person name="Harris H.M."/>
            <person name="McCann A."/>
            <person name="Guo C."/>
            <person name="Argimon S."/>
            <person name="Zhang W."/>
            <person name="Yang X."/>
            <person name="Jeffery I.B."/>
            <person name="Cooney J.C."/>
            <person name="Kagawa T.F."/>
            <person name="Liu W."/>
            <person name="Song Y."/>
            <person name="Salvetti E."/>
            <person name="Wrobel A."/>
            <person name="Rasinkangas P."/>
            <person name="Parkhill J."/>
            <person name="Rea M.C."/>
            <person name="O'Sullivan O."/>
            <person name="Ritari J."/>
            <person name="Douillard F.P."/>
            <person name="Paul Ross R."/>
            <person name="Yang R."/>
            <person name="Briner A.E."/>
            <person name="Felis G.E."/>
            <person name="de Vos W.M."/>
            <person name="Barrangou R."/>
            <person name="Klaenhammer T.R."/>
            <person name="Caufield P.W."/>
            <person name="Cui Y."/>
            <person name="Zhang H."/>
            <person name="O'Toole P.W."/>
        </authorList>
    </citation>
    <scope>NUCLEOTIDE SEQUENCE [LARGE SCALE GENOMIC DNA]</scope>
    <source>
        <strain evidence="12 13">DSM 20410</strain>
    </source>
</reference>